<comment type="caution">
    <text evidence="2">The sequence shown here is derived from an EMBL/GenBank/DDBJ whole genome shotgun (WGS) entry which is preliminary data.</text>
</comment>
<keyword evidence="3" id="KW-1185">Reference proteome</keyword>
<name>A0A8J2PM45_9HEXA</name>
<dbReference type="EMBL" id="CAJVCH010537731">
    <property type="protein sequence ID" value="CAG7825868.1"/>
    <property type="molecule type" value="Genomic_DNA"/>
</dbReference>
<dbReference type="OrthoDB" id="269227at2759"/>
<sequence length="73" mass="7810">FELGNGLVPGTLQKYMAADVGNDSMIAAVVLGRPRSHGDIKLASADPCQHPLINPNFFSHPDDIKVVVQGIQK</sequence>
<proteinExistence type="predicted"/>
<protein>
    <recommendedName>
        <fullName evidence="1">Glucose-methanol-choline oxidoreductase C-terminal domain-containing protein</fullName>
    </recommendedName>
</protein>
<organism evidence="2 3">
    <name type="scientific">Allacma fusca</name>
    <dbReference type="NCBI Taxonomy" id="39272"/>
    <lineage>
        <taxon>Eukaryota</taxon>
        <taxon>Metazoa</taxon>
        <taxon>Ecdysozoa</taxon>
        <taxon>Arthropoda</taxon>
        <taxon>Hexapoda</taxon>
        <taxon>Collembola</taxon>
        <taxon>Symphypleona</taxon>
        <taxon>Sminthuridae</taxon>
        <taxon>Allacma</taxon>
    </lineage>
</organism>
<dbReference type="GO" id="GO:0016614">
    <property type="term" value="F:oxidoreductase activity, acting on CH-OH group of donors"/>
    <property type="evidence" value="ECO:0007669"/>
    <property type="project" value="InterPro"/>
</dbReference>
<accession>A0A8J2PM45</accession>
<reference evidence="2" key="1">
    <citation type="submission" date="2021-06" db="EMBL/GenBank/DDBJ databases">
        <authorList>
            <person name="Hodson N. C."/>
            <person name="Mongue J. A."/>
            <person name="Jaron S. K."/>
        </authorList>
    </citation>
    <scope>NUCLEOTIDE SEQUENCE</scope>
</reference>
<feature type="domain" description="Glucose-methanol-choline oxidoreductase C-terminal" evidence="1">
    <location>
        <begin position="34"/>
        <end position="72"/>
    </location>
</feature>
<feature type="non-terminal residue" evidence="2">
    <location>
        <position position="1"/>
    </location>
</feature>
<dbReference type="InterPro" id="IPR007867">
    <property type="entry name" value="GMC_OxRtase_C"/>
</dbReference>
<gene>
    <name evidence="2" type="ORF">AFUS01_LOCUS35952</name>
</gene>
<dbReference type="PANTHER" id="PTHR11552:SF147">
    <property type="entry name" value="CHOLINE DEHYDROGENASE, MITOCHONDRIAL"/>
    <property type="match status" value="1"/>
</dbReference>
<dbReference type="PANTHER" id="PTHR11552">
    <property type="entry name" value="GLUCOSE-METHANOL-CHOLINE GMC OXIDOREDUCTASE"/>
    <property type="match status" value="1"/>
</dbReference>
<dbReference type="InterPro" id="IPR012132">
    <property type="entry name" value="GMC_OxRdtase"/>
</dbReference>
<dbReference type="Pfam" id="PF05199">
    <property type="entry name" value="GMC_oxred_C"/>
    <property type="match status" value="1"/>
</dbReference>
<dbReference type="AlphaFoldDB" id="A0A8J2PM45"/>
<evidence type="ECO:0000259" key="1">
    <source>
        <dbReference type="Pfam" id="PF05199"/>
    </source>
</evidence>
<evidence type="ECO:0000313" key="2">
    <source>
        <dbReference type="EMBL" id="CAG7825868.1"/>
    </source>
</evidence>
<dbReference type="GO" id="GO:0050660">
    <property type="term" value="F:flavin adenine dinucleotide binding"/>
    <property type="evidence" value="ECO:0007669"/>
    <property type="project" value="InterPro"/>
</dbReference>
<evidence type="ECO:0000313" key="3">
    <source>
        <dbReference type="Proteomes" id="UP000708208"/>
    </source>
</evidence>
<dbReference type="Proteomes" id="UP000708208">
    <property type="component" value="Unassembled WGS sequence"/>
</dbReference>